<feature type="domain" description="PGG" evidence="10">
    <location>
        <begin position="434"/>
        <end position="534"/>
    </location>
</feature>
<dbReference type="AlphaFoldDB" id="A0AAV6NML0"/>
<organism evidence="11 12">
    <name type="scientific">Cucurbita argyrosperma subsp. sororia</name>
    <dbReference type="NCBI Taxonomy" id="37648"/>
    <lineage>
        <taxon>Eukaryota</taxon>
        <taxon>Viridiplantae</taxon>
        <taxon>Streptophyta</taxon>
        <taxon>Embryophyta</taxon>
        <taxon>Tracheophyta</taxon>
        <taxon>Spermatophyta</taxon>
        <taxon>Magnoliopsida</taxon>
        <taxon>eudicotyledons</taxon>
        <taxon>Gunneridae</taxon>
        <taxon>Pentapetalae</taxon>
        <taxon>rosids</taxon>
        <taxon>fabids</taxon>
        <taxon>Cucurbitales</taxon>
        <taxon>Cucurbitaceae</taxon>
        <taxon>Cucurbiteae</taxon>
        <taxon>Cucurbita</taxon>
    </lineage>
</organism>
<feature type="repeat" description="ANK" evidence="7">
    <location>
        <begin position="211"/>
        <end position="243"/>
    </location>
</feature>
<name>A0AAV6NML0_9ROSI</name>
<feature type="transmembrane region" description="Helical" evidence="9">
    <location>
        <begin position="436"/>
        <end position="455"/>
    </location>
</feature>
<dbReference type="GO" id="GO:0005886">
    <property type="term" value="C:plasma membrane"/>
    <property type="evidence" value="ECO:0007669"/>
    <property type="project" value="TreeGrafter"/>
</dbReference>
<dbReference type="EMBL" id="JAGKQH010000005">
    <property type="protein sequence ID" value="KAG6599329.1"/>
    <property type="molecule type" value="Genomic_DNA"/>
</dbReference>
<dbReference type="InterPro" id="IPR026961">
    <property type="entry name" value="PGG_dom"/>
</dbReference>
<feature type="compositionally biased region" description="Polar residues" evidence="8">
    <location>
        <begin position="407"/>
        <end position="423"/>
    </location>
</feature>
<comment type="caution">
    <text evidence="11">The sequence shown here is derived from an EMBL/GenBank/DDBJ whole genome shotgun (WGS) entry which is preliminary data.</text>
</comment>
<dbReference type="InterPro" id="IPR002110">
    <property type="entry name" value="Ankyrin_rpt"/>
</dbReference>
<accession>A0AAV6NML0</accession>
<evidence type="ECO:0000256" key="1">
    <source>
        <dbReference type="ARBA" id="ARBA00004141"/>
    </source>
</evidence>
<feature type="transmembrane region" description="Helical" evidence="9">
    <location>
        <begin position="475"/>
        <end position="500"/>
    </location>
</feature>
<evidence type="ECO:0000256" key="2">
    <source>
        <dbReference type="ARBA" id="ARBA00022692"/>
    </source>
</evidence>
<evidence type="ECO:0000313" key="12">
    <source>
        <dbReference type="Proteomes" id="UP000685013"/>
    </source>
</evidence>
<evidence type="ECO:0000256" key="5">
    <source>
        <dbReference type="ARBA" id="ARBA00023043"/>
    </source>
</evidence>
<dbReference type="Pfam" id="PF12796">
    <property type="entry name" value="Ank_2"/>
    <property type="match status" value="4"/>
</dbReference>
<feature type="transmembrane region" description="Helical" evidence="9">
    <location>
        <begin position="512"/>
        <end position="530"/>
    </location>
</feature>
<keyword evidence="12" id="KW-1185">Reference proteome</keyword>
<evidence type="ECO:0000256" key="6">
    <source>
        <dbReference type="ARBA" id="ARBA00023136"/>
    </source>
</evidence>
<dbReference type="SMART" id="SM00248">
    <property type="entry name" value="ANK"/>
    <property type="match status" value="8"/>
</dbReference>
<evidence type="ECO:0000313" key="11">
    <source>
        <dbReference type="EMBL" id="KAG6599329.1"/>
    </source>
</evidence>
<keyword evidence="5 7" id="KW-0040">ANK repeat</keyword>
<evidence type="ECO:0000256" key="4">
    <source>
        <dbReference type="ARBA" id="ARBA00022989"/>
    </source>
</evidence>
<evidence type="ECO:0000256" key="3">
    <source>
        <dbReference type="ARBA" id="ARBA00022737"/>
    </source>
</evidence>
<proteinExistence type="predicted"/>
<comment type="subcellular location">
    <subcellularLocation>
        <location evidence="1">Membrane</location>
        <topology evidence="1">Multi-pass membrane protein</topology>
    </subcellularLocation>
</comment>
<dbReference type="PANTHER" id="PTHR24186">
    <property type="entry name" value="PROTEIN PHOSPHATASE 1 REGULATORY SUBUNIT"/>
    <property type="match status" value="1"/>
</dbReference>
<evidence type="ECO:0000259" key="10">
    <source>
        <dbReference type="Pfam" id="PF13962"/>
    </source>
</evidence>
<feature type="non-terminal residue" evidence="11">
    <location>
        <position position="1"/>
    </location>
</feature>
<dbReference type="PANTHER" id="PTHR24186:SF50">
    <property type="entry name" value="ANKYRIN REPEAT-CONTAINING PROTEIN ITN1-LIKE ISOFORM X1"/>
    <property type="match status" value="1"/>
</dbReference>
<dbReference type="Proteomes" id="UP000685013">
    <property type="component" value="Chromosome 5"/>
</dbReference>
<dbReference type="Pfam" id="PF13962">
    <property type="entry name" value="PGG"/>
    <property type="match status" value="1"/>
</dbReference>
<sequence>MDSNLYDCVTSGDYTEFVSLIDVVPSFLHQTTVHNNTVLHLAAAFNHKNIAKEITRRQPSMLYATNSKDDTALHLAARLGSLQVAEHLIECVMKERSGGGGGGGGGGDLEADDRNMKLVTKVNLEKDTVLHDAVRNGHRGVAMLLVKNCPELAAYANKAGDSPLFLAAEKDDLEIVSEILNVNSNCLCGGRDGANVLHAIIIRTLKQPDSHGWLPLHYAANLGSEEVVELILKHEPSLAYTKDNNGVSALHLAGKEGRVAVLKTFAKLCPDSCELSDSRDRTALHFAVANRQAYAVRKMLDLASFRNLVNQQDIDGNTPLHVAAISGDFVTLMMLASHPRVHKKIMNKAGFTTNDIVRSSLNFSWYQKSFSVARLEFNGAVRGMQQVLARKPRANLLLEAGEPKPNVTEQETSGANIDKPSTQQKKSHIWSQVSDANLVVATIIATVTFSAAFQVPGGYNNNGIATLRRAKQFRLYMTFDALSFGFAAASMFVTFFTGLFGVDAGFTYPRKWVTFLTGLSLWFMVFAFMMGTSVAMDEHSKLGDYTNKLFLGFVLYFLLSIGIPIIFASLNFLKFLSLMLD</sequence>
<dbReference type="PROSITE" id="PS50088">
    <property type="entry name" value="ANK_REPEAT"/>
    <property type="match status" value="1"/>
</dbReference>
<gene>
    <name evidence="11" type="primary">ITN1</name>
    <name evidence="11" type="ORF">SDJN03_09107</name>
</gene>
<dbReference type="PROSITE" id="PS50297">
    <property type="entry name" value="ANK_REP_REGION"/>
    <property type="match status" value="1"/>
</dbReference>
<evidence type="ECO:0000256" key="7">
    <source>
        <dbReference type="PROSITE-ProRule" id="PRU00023"/>
    </source>
</evidence>
<protein>
    <submittedName>
        <fullName evidence="11">Ankyrin repeat-containing protein ITN1</fullName>
    </submittedName>
</protein>
<feature type="region of interest" description="Disordered" evidence="8">
    <location>
        <begin position="402"/>
        <end position="423"/>
    </location>
</feature>
<feature type="transmembrane region" description="Helical" evidence="9">
    <location>
        <begin position="550"/>
        <end position="573"/>
    </location>
</feature>
<evidence type="ECO:0000256" key="8">
    <source>
        <dbReference type="SAM" id="MobiDB-lite"/>
    </source>
</evidence>
<keyword evidence="4 9" id="KW-1133">Transmembrane helix</keyword>
<evidence type="ECO:0000256" key="9">
    <source>
        <dbReference type="SAM" id="Phobius"/>
    </source>
</evidence>
<keyword evidence="6 9" id="KW-0472">Membrane</keyword>
<keyword evidence="3" id="KW-0677">Repeat</keyword>
<keyword evidence="2 9" id="KW-0812">Transmembrane</keyword>
<reference evidence="11 12" key="1">
    <citation type="journal article" date="2021" name="Hortic Res">
        <title>The domestication of Cucurbita argyrosperma as revealed by the genome of its wild relative.</title>
        <authorList>
            <person name="Barrera-Redondo J."/>
            <person name="Sanchez-de la Vega G."/>
            <person name="Aguirre-Liguori J.A."/>
            <person name="Castellanos-Morales G."/>
            <person name="Gutierrez-Guerrero Y.T."/>
            <person name="Aguirre-Dugua X."/>
            <person name="Aguirre-Planter E."/>
            <person name="Tenaillon M.I."/>
            <person name="Lira-Saade R."/>
            <person name="Eguiarte L.E."/>
        </authorList>
    </citation>
    <scope>NUCLEOTIDE SEQUENCE [LARGE SCALE GENOMIC DNA]</scope>
    <source>
        <strain evidence="11">JBR-2021</strain>
    </source>
</reference>